<evidence type="ECO:0000256" key="1">
    <source>
        <dbReference type="SAM" id="MobiDB-lite"/>
    </source>
</evidence>
<evidence type="ECO:0000256" key="2">
    <source>
        <dbReference type="SAM" id="SignalP"/>
    </source>
</evidence>
<dbReference type="EMBL" id="JAWDJX010000054">
    <property type="protein sequence ID" value="KAK3047962.1"/>
    <property type="molecule type" value="Genomic_DNA"/>
</dbReference>
<keyword evidence="4" id="KW-1185">Reference proteome</keyword>
<protein>
    <submittedName>
        <fullName evidence="3">Uncharacterized protein</fullName>
    </submittedName>
</protein>
<accession>A0AAJ0DDC1</accession>
<feature type="region of interest" description="Disordered" evidence="1">
    <location>
        <begin position="360"/>
        <end position="388"/>
    </location>
</feature>
<dbReference type="Proteomes" id="UP001271007">
    <property type="component" value="Unassembled WGS sequence"/>
</dbReference>
<proteinExistence type="predicted"/>
<organism evidence="3 4">
    <name type="scientific">Extremus antarcticus</name>
    <dbReference type="NCBI Taxonomy" id="702011"/>
    <lineage>
        <taxon>Eukaryota</taxon>
        <taxon>Fungi</taxon>
        <taxon>Dikarya</taxon>
        <taxon>Ascomycota</taxon>
        <taxon>Pezizomycotina</taxon>
        <taxon>Dothideomycetes</taxon>
        <taxon>Dothideomycetidae</taxon>
        <taxon>Mycosphaerellales</taxon>
        <taxon>Extremaceae</taxon>
        <taxon>Extremus</taxon>
    </lineage>
</organism>
<reference evidence="3" key="1">
    <citation type="submission" date="2023-04" db="EMBL/GenBank/DDBJ databases">
        <title>Black Yeasts Isolated from many extreme environments.</title>
        <authorList>
            <person name="Coleine C."/>
            <person name="Stajich J.E."/>
            <person name="Selbmann L."/>
        </authorList>
    </citation>
    <scope>NUCLEOTIDE SEQUENCE</scope>
    <source>
        <strain evidence="3">CCFEE 5312</strain>
    </source>
</reference>
<dbReference type="AlphaFoldDB" id="A0AAJ0DDC1"/>
<evidence type="ECO:0000313" key="3">
    <source>
        <dbReference type="EMBL" id="KAK3047962.1"/>
    </source>
</evidence>
<gene>
    <name evidence="3" type="ORF">LTR09_010636</name>
</gene>
<evidence type="ECO:0000313" key="4">
    <source>
        <dbReference type="Proteomes" id="UP001271007"/>
    </source>
</evidence>
<name>A0AAJ0DDC1_9PEZI</name>
<keyword evidence="2" id="KW-0732">Signal</keyword>
<feature type="signal peptide" evidence="2">
    <location>
        <begin position="1"/>
        <end position="28"/>
    </location>
</feature>
<feature type="chain" id="PRO_5042609460" evidence="2">
    <location>
        <begin position="29"/>
        <end position="409"/>
    </location>
</feature>
<comment type="caution">
    <text evidence="3">The sequence shown here is derived from an EMBL/GenBank/DDBJ whole genome shotgun (WGS) entry which is preliminary data.</text>
</comment>
<feature type="region of interest" description="Disordered" evidence="1">
    <location>
        <begin position="243"/>
        <end position="263"/>
    </location>
</feature>
<sequence length="409" mass="44633">MWIASEQTISSILLLRLILVPLASRSVSLRELAMACNVAFPAPSSTNSLFDDDWKNCGGDFNDLCAIAAFNDNFDDHNFDLNTTQGGPGGSVDPQILNNTPSPTSTHTAFDSYNHGPLDTSMFDLYPPPPNTSNGAPPGLPYFSHPFDQHHPIMHERPFAQPSPLRNYVHRRSVSEPPDQHHLWPPQQQEMMPMPTFTRQGTPLGTPRQQGSRAVARTKQPLYRQQFSVVKRQGARQERYQLRRTQTQPAPRDGGPTSVPQAVMQSPPVPQMMAQQANMMMPPPAPQQREVSSRVCTPAPEPELGAAGNEVDPRLASPSMGNQTQGGVMVSLSVDELRAMIKEAVSEAVKAAVAEFASNNEPAFDGQEQAEAKKADELPGAGDGDEDTIQVANGMEGVRNSIEIHDGLF</sequence>